<dbReference type="EMBL" id="CP048882">
    <property type="protein sequence ID" value="QPP08250.1"/>
    <property type="molecule type" value="Genomic_DNA"/>
</dbReference>
<evidence type="ECO:0000313" key="2">
    <source>
        <dbReference type="EMBL" id="QPP08250.1"/>
    </source>
</evidence>
<evidence type="ECO:0000313" key="3">
    <source>
        <dbReference type="Proteomes" id="UP000595046"/>
    </source>
</evidence>
<dbReference type="CDD" id="cd06587">
    <property type="entry name" value="VOC"/>
    <property type="match status" value="1"/>
</dbReference>
<keyword evidence="3" id="KW-1185">Reference proteome</keyword>
<dbReference type="RefSeq" id="WP_246530956.1">
    <property type="nucleotide sequence ID" value="NZ_CP048882.1"/>
</dbReference>
<dbReference type="InterPro" id="IPR041581">
    <property type="entry name" value="Glyoxalase_6"/>
</dbReference>
<gene>
    <name evidence="2" type="ORF">G4Z16_19690</name>
</gene>
<sequence length="127" mass="13706">MSGGPRTRLAGIVLGAPDPRALADFYHHLLGWRVKSDEPDWVMLEAPDGGPGLSFQTEPEHVRPVWPAGRGDQQMMIHLDIEVDDLGIASAHAVAGGAVVAEFQPQKGVRVLFDPVGHPFCLFLPGH</sequence>
<dbReference type="KEGG" id="sbat:G4Z16_19690"/>
<accession>A0A7T1T8A4</accession>
<dbReference type="InterPro" id="IPR029068">
    <property type="entry name" value="Glyas_Bleomycin-R_OHBP_Dase"/>
</dbReference>
<dbReference type="Pfam" id="PF18029">
    <property type="entry name" value="Glyoxalase_6"/>
    <property type="match status" value="1"/>
</dbReference>
<dbReference type="AlphaFoldDB" id="A0A7T1T8A4"/>
<proteinExistence type="predicted"/>
<dbReference type="SUPFAM" id="SSF54593">
    <property type="entry name" value="Glyoxalase/Bleomycin resistance protein/Dihydroxybiphenyl dioxygenase"/>
    <property type="match status" value="1"/>
</dbReference>
<organism evidence="2 3">
    <name type="scientific">Streptomyces bathyalis</name>
    <dbReference type="NCBI Taxonomy" id="2710756"/>
    <lineage>
        <taxon>Bacteria</taxon>
        <taxon>Bacillati</taxon>
        <taxon>Actinomycetota</taxon>
        <taxon>Actinomycetes</taxon>
        <taxon>Kitasatosporales</taxon>
        <taxon>Streptomycetaceae</taxon>
        <taxon>Streptomyces</taxon>
    </lineage>
</organism>
<dbReference type="Gene3D" id="3.10.180.10">
    <property type="entry name" value="2,3-Dihydroxybiphenyl 1,2-Dioxygenase, domain 1"/>
    <property type="match status" value="1"/>
</dbReference>
<dbReference type="Proteomes" id="UP000595046">
    <property type="component" value="Chromosome"/>
</dbReference>
<protein>
    <submittedName>
        <fullName evidence="2">VOC family protein</fullName>
    </submittedName>
</protein>
<evidence type="ECO:0000259" key="1">
    <source>
        <dbReference type="PROSITE" id="PS51819"/>
    </source>
</evidence>
<dbReference type="PANTHER" id="PTHR35908">
    <property type="entry name" value="HYPOTHETICAL FUSION PROTEIN"/>
    <property type="match status" value="1"/>
</dbReference>
<dbReference type="PANTHER" id="PTHR35908:SF1">
    <property type="entry name" value="CONSERVED PROTEIN"/>
    <property type="match status" value="1"/>
</dbReference>
<feature type="domain" description="VOC" evidence="1">
    <location>
        <begin position="8"/>
        <end position="127"/>
    </location>
</feature>
<name>A0A7T1T8A4_9ACTN</name>
<dbReference type="PROSITE" id="PS51819">
    <property type="entry name" value="VOC"/>
    <property type="match status" value="1"/>
</dbReference>
<dbReference type="InterPro" id="IPR037523">
    <property type="entry name" value="VOC_core"/>
</dbReference>
<reference evidence="3" key="1">
    <citation type="submission" date="2020-02" db="EMBL/GenBank/DDBJ databases">
        <title>Streptomyces sp. ASO4wet.</title>
        <authorList>
            <person name="Risdian C."/>
            <person name="Landwehr W."/>
            <person name="Schupp P."/>
            <person name="Wink J."/>
        </authorList>
    </citation>
    <scope>NUCLEOTIDE SEQUENCE [LARGE SCALE GENOMIC DNA]</scope>
    <source>
        <strain evidence="3">ASO4wet</strain>
    </source>
</reference>